<dbReference type="InterPro" id="IPR036259">
    <property type="entry name" value="MFS_trans_sf"/>
</dbReference>
<dbReference type="GO" id="GO:0016020">
    <property type="term" value="C:membrane"/>
    <property type="evidence" value="ECO:0007669"/>
    <property type="project" value="UniProtKB-SubCell"/>
</dbReference>
<feature type="transmembrane region" description="Helical" evidence="5">
    <location>
        <begin position="460"/>
        <end position="485"/>
    </location>
</feature>
<dbReference type="SUPFAM" id="SSF103473">
    <property type="entry name" value="MFS general substrate transporter"/>
    <property type="match status" value="1"/>
</dbReference>
<dbReference type="GO" id="GO:0022857">
    <property type="term" value="F:transmembrane transporter activity"/>
    <property type="evidence" value="ECO:0007669"/>
    <property type="project" value="InterPro"/>
</dbReference>
<dbReference type="InterPro" id="IPR011701">
    <property type="entry name" value="MFS"/>
</dbReference>
<feature type="transmembrane region" description="Helical" evidence="5">
    <location>
        <begin position="140"/>
        <end position="162"/>
    </location>
</feature>
<evidence type="ECO:0000313" key="6">
    <source>
        <dbReference type="EMBL" id="GBP81211.1"/>
    </source>
</evidence>
<feature type="transmembrane region" description="Helical" evidence="5">
    <location>
        <begin position="374"/>
        <end position="393"/>
    </location>
</feature>
<dbReference type="OrthoDB" id="3026777at2759"/>
<feature type="transmembrane region" description="Helical" evidence="5">
    <location>
        <begin position="174"/>
        <end position="195"/>
    </location>
</feature>
<dbReference type="PANTHER" id="PTHR23507">
    <property type="entry name" value="ZGC:174356"/>
    <property type="match status" value="1"/>
</dbReference>
<evidence type="ECO:0000256" key="2">
    <source>
        <dbReference type="ARBA" id="ARBA00022692"/>
    </source>
</evidence>
<reference evidence="6 7" key="1">
    <citation type="journal article" date="2019" name="Commun. Biol.">
        <title>The bagworm genome reveals a unique fibroin gene that provides high tensile strength.</title>
        <authorList>
            <person name="Kono N."/>
            <person name="Nakamura H."/>
            <person name="Ohtoshi R."/>
            <person name="Tomita M."/>
            <person name="Numata K."/>
            <person name="Arakawa K."/>
        </authorList>
    </citation>
    <scope>NUCLEOTIDE SEQUENCE [LARGE SCALE GENOMIC DNA]</scope>
</reference>
<evidence type="ECO:0000313" key="7">
    <source>
        <dbReference type="Proteomes" id="UP000299102"/>
    </source>
</evidence>
<feature type="transmembrane region" description="Helical" evidence="5">
    <location>
        <begin position="302"/>
        <end position="322"/>
    </location>
</feature>
<dbReference type="Pfam" id="PF07690">
    <property type="entry name" value="MFS_1"/>
    <property type="match status" value="1"/>
</dbReference>
<feature type="transmembrane region" description="Helical" evidence="5">
    <location>
        <begin position="109"/>
        <end position="128"/>
    </location>
</feature>
<evidence type="ECO:0000256" key="5">
    <source>
        <dbReference type="SAM" id="Phobius"/>
    </source>
</evidence>
<organism evidence="6 7">
    <name type="scientific">Eumeta variegata</name>
    <name type="common">Bagworm moth</name>
    <name type="synonym">Eumeta japonica</name>
    <dbReference type="NCBI Taxonomy" id="151549"/>
    <lineage>
        <taxon>Eukaryota</taxon>
        <taxon>Metazoa</taxon>
        <taxon>Ecdysozoa</taxon>
        <taxon>Arthropoda</taxon>
        <taxon>Hexapoda</taxon>
        <taxon>Insecta</taxon>
        <taxon>Pterygota</taxon>
        <taxon>Neoptera</taxon>
        <taxon>Endopterygota</taxon>
        <taxon>Lepidoptera</taxon>
        <taxon>Glossata</taxon>
        <taxon>Ditrysia</taxon>
        <taxon>Tineoidea</taxon>
        <taxon>Psychidae</taxon>
        <taxon>Oiketicinae</taxon>
        <taxon>Eumeta</taxon>
    </lineage>
</organism>
<evidence type="ECO:0000256" key="3">
    <source>
        <dbReference type="ARBA" id="ARBA00022989"/>
    </source>
</evidence>
<proteinExistence type="predicted"/>
<dbReference type="PANTHER" id="PTHR23507:SF1">
    <property type="entry name" value="FI18259P1-RELATED"/>
    <property type="match status" value="1"/>
</dbReference>
<comment type="subcellular location">
    <subcellularLocation>
        <location evidence="1">Membrane</location>
        <topology evidence="1">Multi-pass membrane protein</topology>
    </subcellularLocation>
</comment>
<keyword evidence="3 5" id="KW-1133">Transmembrane helix</keyword>
<keyword evidence="4 5" id="KW-0472">Membrane</keyword>
<dbReference type="AlphaFoldDB" id="A0A4C1YXK1"/>
<comment type="caution">
    <text evidence="6">The sequence shown here is derived from an EMBL/GenBank/DDBJ whole genome shotgun (WGS) entry which is preliminary data.</text>
</comment>
<evidence type="ECO:0000256" key="1">
    <source>
        <dbReference type="ARBA" id="ARBA00004141"/>
    </source>
</evidence>
<evidence type="ECO:0008006" key="8">
    <source>
        <dbReference type="Google" id="ProtNLM"/>
    </source>
</evidence>
<evidence type="ECO:0000256" key="4">
    <source>
        <dbReference type="ARBA" id="ARBA00023136"/>
    </source>
</evidence>
<feature type="transmembrane region" description="Helical" evidence="5">
    <location>
        <begin position="234"/>
        <end position="256"/>
    </location>
</feature>
<keyword evidence="7" id="KW-1185">Reference proteome</keyword>
<sequence length="534" mass="60621">MDNNMVIIKDSLGEKVKEVDLTSFDIQKKSLLEKISYIKSNITVEPVVAGLIIPSVISRFAMGNFNLDKACKVNKKFGDEICESLIKKEAGNYSDYEQQVQELISSIDIWKGVIHMALPCIIIIFLGAWSDRTGKRKICILMPIFGEILTAVNNLVNVYFFYEIPVHVTIFLETFFTAITGSFVTLYLGVFSYISDITTEDTRTFRVGLVNICMTTGLPVGIALGGILVQRMGYYGVFSLTSFMFIAVFMYGCFYLKEPAEILKQQDKAPVARDKTEVTSFFNTKHIAETVRVAYKRREGNARADVILVLFVTFVLFGPNASEHGIMYLFMRNRLNWDIVKFSIYSSYSIILHTIGTLFSITVFSKRLQFPDSLLCLISCSSKFVGSIWIAFVKTDLEMYLVPVVEILNATTFTSLRSMVSKLVEKEEIARANSMFSLVETIASLIFHPLYSWLYMVTLYTLPGAVFLFSAAMVVPAAVVLIGTMRRPAERARRRGRRPMNFIYRVFLVRHKKEFHSRKEGDGRAEVEKTKDPK</sequence>
<gene>
    <name evidence="6" type="ORF">EVAR_58049_1</name>
</gene>
<keyword evidence="2 5" id="KW-0812">Transmembrane</keyword>
<name>A0A4C1YXK1_EUMVA</name>
<accession>A0A4C1YXK1</accession>
<feature type="transmembrane region" description="Helical" evidence="5">
    <location>
        <begin position="207"/>
        <end position="228"/>
    </location>
</feature>
<protein>
    <recommendedName>
        <fullName evidence="8">Proton-coupled folate transporter</fullName>
    </recommendedName>
</protein>
<feature type="transmembrane region" description="Helical" evidence="5">
    <location>
        <begin position="342"/>
        <end position="362"/>
    </location>
</feature>
<dbReference type="Gene3D" id="1.20.1250.20">
    <property type="entry name" value="MFS general substrate transporter like domains"/>
    <property type="match status" value="1"/>
</dbReference>
<dbReference type="Proteomes" id="UP000299102">
    <property type="component" value="Unassembled WGS sequence"/>
</dbReference>
<dbReference type="EMBL" id="BGZK01001500">
    <property type="protein sequence ID" value="GBP81211.1"/>
    <property type="molecule type" value="Genomic_DNA"/>
</dbReference>